<dbReference type="PROSITE" id="PS51781">
    <property type="entry name" value="SH3B"/>
    <property type="match status" value="1"/>
</dbReference>
<dbReference type="InterPro" id="IPR013486">
    <property type="entry name" value="SpoIID/LytB"/>
</dbReference>
<evidence type="ECO:0000313" key="3">
    <source>
        <dbReference type="EMBL" id="TCN26703.1"/>
    </source>
</evidence>
<dbReference type="GO" id="GO:0030288">
    <property type="term" value="C:outer membrane-bounded periplasmic space"/>
    <property type="evidence" value="ECO:0007669"/>
    <property type="project" value="TreeGrafter"/>
</dbReference>
<proteinExistence type="predicted"/>
<dbReference type="RefSeq" id="WP_181215831.1">
    <property type="nucleotide sequence ID" value="NZ_JABUHM010000002.1"/>
</dbReference>
<feature type="region of interest" description="Disordered" evidence="1">
    <location>
        <begin position="469"/>
        <end position="490"/>
    </location>
</feature>
<evidence type="ECO:0000256" key="1">
    <source>
        <dbReference type="SAM" id="MobiDB-lite"/>
    </source>
</evidence>
<evidence type="ECO:0000313" key="4">
    <source>
        <dbReference type="Proteomes" id="UP000295689"/>
    </source>
</evidence>
<dbReference type="AlphaFoldDB" id="A0A4R2BJC1"/>
<name>A0A4R2BJC1_9BACI</name>
<accession>A0A4R2BJC1</accession>
<dbReference type="EMBL" id="SLVV01000003">
    <property type="protein sequence ID" value="TCN26703.1"/>
    <property type="molecule type" value="Genomic_DNA"/>
</dbReference>
<gene>
    <name evidence="3" type="ORF">EV146_103226</name>
</gene>
<dbReference type="Proteomes" id="UP000295689">
    <property type="component" value="Unassembled WGS sequence"/>
</dbReference>
<keyword evidence="4" id="KW-1185">Reference proteome</keyword>
<reference evidence="3 4" key="1">
    <citation type="journal article" date="2015" name="Stand. Genomic Sci.">
        <title>Genomic Encyclopedia of Bacterial and Archaeal Type Strains, Phase III: the genomes of soil and plant-associated and newly described type strains.</title>
        <authorList>
            <person name="Whitman W.B."/>
            <person name="Woyke T."/>
            <person name="Klenk H.P."/>
            <person name="Zhou Y."/>
            <person name="Lilburn T.G."/>
            <person name="Beck B.J."/>
            <person name="De Vos P."/>
            <person name="Vandamme P."/>
            <person name="Eisen J.A."/>
            <person name="Garrity G."/>
            <person name="Hugenholtz P."/>
            <person name="Kyrpides N.C."/>
        </authorList>
    </citation>
    <scope>NUCLEOTIDE SEQUENCE [LARGE SCALE GENOMIC DNA]</scope>
    <source>
        <strain evidence="3 4">CV53</strain>
    </source>
</reference>
<feature type="domain" description="SH3b" evidence="2">
    <location>
        <begin position="612"/>
        <end position="674"/>
    </location>
</feature>
<dbReference type="InterPro" id="IPR051922">
    <property type="entry name" value="Bact_Sporulation_Assoc"/>
</dbReference>
<dbReference type="Gene3D" id="2.30.30.40">
    <property type="entry name" value="SH3 Domains"/>
    <property type="match status" value="1"/>
</dbReference>
<dbReference type="InterPro" id="IPR003646">
    <property type="entry name" value="SH3-like_bac-type"/>
</dbReference>
<dbReference type="Pfam" id="PF08486">
    <property type="entry name" value="SpoIID"/>
    <property type="match status" value="1"/>
</dbReference>
<dbReference type="PANTHER" id="PTHR30032">
    <property type="entry name" value="N-ACETYLMURAMOYL-L-ALANINE AMIDASE-RELATED"/>
    <property type="match status" value="1"/>
</dbReference>
<dbReference type="Pfam" id="PF08239">
    <property type="entry name" value="SH3_3"/>
    <property type="match status" value="1"/>
</dbReference>
<protein>
    <submittedName>
        <fullName evidence="3">SpoIID/LytB domain protein</fullName>
    </submittedName>
</protein>
<dbReference type="GO" id="GO:0030435">
    <property type="term" value="P:sporulation resulting in formation of a cellular spore"/>
    <property type="evidence" value="ECO:0007669"/>
    <property type="project" value="InterPro"/>
</dbReference>
<dbReference type="NCBIfam" id="TIGR02669">
    <property type="entry name" value="SpoIID_LytB"/>
    <property type="match status" value="1"/>
</dbReference>
<dbReference type="SMART" id="SM00287">
    <property type="entry name" value="SH3b"/>
    <property type="match status" value="1"/>
</dbReference>
<comment type="caution">
    <text evidence="3">The sequence shown here is derived from an EMBL/GenBank/DDBJ whole genome shotgun (WGS) entry which is preliminary data.</text>
</comment>
<sequence length="674" mass="71923">MGVFRKGLLLGLVLMLILPFIPSLPAKAAGEPVLQVKLRNYLGNTKEIKLYPEAEYSTSLAGVKLQANQSYTLKISGTNIVIMKGTSEVGKAAELEVKPAASDGPLSINSRPYLGSFKFVIDDGYLRPINSIGLEDYLKGVVPAEMPALWHSEALKAQTITARTYAMGYLNKIIDDTQSYQVYGGYTWHTRTTEAVQATEGKVITYGGKAIGSGALFSSSNGGKTESNSNAWGTTALPYLTIKSDPYDPKTPWSFQVKKQQIDAAKLDFAHADSWWASVKEVEQTTVISNIKAWLKANGYAGKDLKIAAVPDLSLHGVTSGGRVSKGSMTIEFLVKEADKAVLKRLEIKDAAASKIRSIIGLNLMKSYLVNEVNTQGDSISVSGAGYGHGIGLSQYGAKKAAEQGVGYQDILGFYFDKTSITTAYQVPAVDAETKPDPAPVAPAPTPVEPIAAKPAPEASNPAPVVVTPAPETEKPAPETAKPAPVPAKPAPALKKPAVVKDTKAPIIKSIKTTLDAQKKQVKLSFSTNEKAKITVYVKDSKGKIISYPLKDAQKSAGTQTAIWYVSKINNGKYSFGIIAVDGSNNRGSAVFNYTLSKPAAKKAAPKPAVKKKTGNVTATTLNIRSTASTKGKVVGTVKKNKTVTVLSKTGSWYKIQYGTKTGYVSAKYVSNVK</sequence>
<evidence type="ECO:0000259" key="2">
    <source>
        <dbReference type="PROSITE" id="PS51781"/>
    </source>
</evidence>
<dbReference type="PANTHER" id="PTHR30032:SF4">
    <property type="entry name" value="AMIDASE ENHANCER"/>
    <property type="match status" value="1"/>
</dbReference>
<dbReference type="InterPro" id="IPR013693">
    <property type="entry name" value="SpoIID/LytB_N"/>
</dbReference>
<organism evidence="3 4">
    <name type="scientific">Mesobacillus foraminis</name>
    <dbReference type="NCBI Taxonomy" id="279826"/>
    <lineage>
        <taxon>Bacteria</taxon>
        <taxon>Bacillati</taxon>
        <taxon>Bacillota</taxon>
        <taxon>Bacilli</taxon>
        <taxon>Bacillales</taxon>
        <taxon>Bacillaceae</taxon>
        <taxon>Mesobacillus</taxon>
    </lineage>
</organism>